<dbReference type="EMBL" id="GBRH01258606">
    <property type="protein sequence ID" value="JAD39289.1"/>
    <property type="molecule type" value="Transcribed_RNA"/>
</dbReference>
<protein>
    <submittedName>
        <fullName evidence="1">Uncharacterized protein</fullName>
    </submittedName>
</protein>
<organism evidence="1">
    <name type="scientific">Arundo donax</name>
    <name type="common">Giant reed</name>
    <name type="synonym">Donax arundinaceus</name>
    <dbReference type="NCBI Taxonomy" id="35708"/>
    <lineage>
        <taxon>Eukaryota</taxon>
        <taxon>Viridiplantae</taxon>
        <taxon>Streptophyta</taxon>
        <taxon>Embryophyta</taxon>
        <taxon>Tracheophyta</taxon>
        <taxon>Spermatophyta</taxon>
        <taxon>Magnoliopsida</taxon>
        <taxon>Liliopsida</taxon>
        <taxon>Poales</taxon>
        <taxon>Poaceae</taxon>
        <taxon>PACMAD clade</taxon>
        <taxon>Arundinoideae</taxon>
        <taxon>Arundineae</taxon>
        <taxon>Arundo</taxon>
    </lineage>
</organism>
<name>A0A0A8ZIQ2_ARUDO</name>
<reference evidence="1" key="2">
    <citation type="journal article" date="2015" name="Data Brief">
        <title>Shoot transcriptome of the giant reed, Arundo donax.</title>
        <authorList>
            <person name="Barrero R.A."/>
            <person name="Guerrero F.D."/>
            <person name="Moolhuijzen P."/>
            <person name="Goolsby J.A."/>
            <person name="Tidwell J."/>
            <person name="Bellgard S.E."/>
            <person name="Bellgard M.I."/>
        </authorList>
    </citation>
    <scope>NUCLEOTIDE SEQUENCE</scope>
    <source>
        <tissue evidence="1">Shoot tissue taken approximately 20 cm above the soil surface</tissue>
    </source>
</reference>
<accession>A0A0A8ZIQ2</accession>
<sequence>MAKEDRFSYVSILSKHPIVYAAFT</sequence>
<proteinExistence type="predicted"/>
<reference evidence="1" key="1">
    <citation type="submission" date="2014-09" db="EMBL/GenBank/DDBJ databases">
        <authorList>
            <person name="Magalhaes I.L.F."/>
            <person name="Oliveira U."/>
            <person name="Santos F.R."/>
            <person name="Vidigal T.H.D.A."/>
            <person name="Brescovit A.D."/>
            <person name="Santos A.J."/>
        </authorList>
    </citation>
    <scope>NUCLEOTIDE SEQUENCE</scope>
    <source>
        <tissue evidence="1">Shoot tissue taken approximately 20 cm above the soil surface</tissue>
    </source>
</reference>
<dbReference type="AlphaFoldDB" id="A0A0A8ZIQ2"/>
<evidence type="ECO:0000313" key="1">
    <source>
        <dbReference type="EMBL" id="JAD39289.1"/>
    </source>
</evidence>